<dbReference type="EMBL" id="CH473994">
    <property type="protein sequence ID" value="EDL93725.1"/>
    <property type="molecule type" value="Genomic_DNA"/>
</dbReference>
<dbReference type="Pfam" id="PF00096">
    <property type="entry name" value="zf-C2H2"/>
    <property type="match status" value="1"/>
</dbReference>
<dbReference type="AGR" id="RGD:3014"/>
<evidence type="ECO:0000256" key="5">
    <source>
        <dbReference type="ARBA" id="ARBA00022833"/>
    </source>
</evidence>
<comment type="similarity">
    <text evidence="1">Belongs to the krueppel C2H2-type zinc-finger protein family.</text>
</comment>
<dbReference type="FunFam" id="3.30.160.60:FF:000425">
    <property type="entry name" value="PLAG1 like zinc finger 1"/>
    <property type="match status" value="1"/>
</dbReference>
<evidence type="ECO:0000256" key="3">
    <source>
        <dbReference type="ARBA" id="ARBA00022737"/>
    </source>
</evidence>
<dbReference type="PANTHER" id="PTHR14003:SF23">
    <property type="entry name" value="ZINC FINGER PROTEIN 143"/>
    <property type="match status" value="1"/>
</dbReference>
<gene>
    <name evidence="10 12" type="primary">Plagl1</name>
    <name evidence="10" type="ORF">rCG_57388</name>
</gene>
<evidence type="ECO:0000313" key="10">
    <source>
        <dbReference type="EMBL" id="EDL93725.1"/>
    </source>
</evidence>
<evidence type="ECO:0000256" key="7">
    <source>
        <dbReference type="ARBA" id="ARBA00023242"/>
    </source>
</evidence>
<dbReference type="GO" id="GO:0003677">
    <property type="term" value="F:DNA binding"/>
    <property type="evidence" value="ECO:0007669"/>
    <property type="project" value="UniProtKB-KW"/>
</dbReference>
<dbReference type="RGD" id="3014">
    <property type="gene designation" value="Plagl1"/>
</dbReference>
<accession>A6JP53</accession>
<keyword evidence="5" id="KW-0862">Zinc</keyword>
<dbReference type="InterPro" id="IPR036236">
    <property type="entry name" value="Znf_C2H2_sf"/>
</dbReference>
<organism evidence="10 11">
    <name type="scientific">Rattus norvegicus</name>
    <name type="common">Rat</name>
    <dbReference type="NCBI Taxonomy" id="10116"/>
    <lineage>
        <taxon>Eukaryota</taxon>
        <taxon>Metazoa</taxon>
        <taxon>Chordata</taxon>
        <taxon>Craniata</taxon>
        <taxon>Vertebrata</taxon>
        <taxon>Euteleostomi</taxon>
        <taxon>Mammalia</taxon>
        <taxon>Eutheria</taxon>
        <taxon>Euarchontoglires</taxon>
        <taxon>Glires</taxon>
        <taxon>Rodentia</taxon>
        <taxon>Myomorpha</taxon>
        <taxon>Muroidea</taxon>
        <taxon>Muridae</taxon>
        <taxon>Murinae</taxon>
        <taxon>Rattus</taxon>
    </lineage>
</organism>
<keyword evidence="2" id="KW-0479">Metal-binding</keyword>
<dbReference type="PANTHER" id="PTHR14003">
    <property type="entry name" value="TRANSCRIPTIONAL REPRESSOR PROTEIN YY"/>
    <property type="match status" value="1"/>
</dbReference>
<keyword evidence="7" id="KW-0539">Nucleus</keyword>
<dbReference type="AlphaFoldDB" id="A6JP53"/>
<dbReference type="PROSITE" id="PS50157">
    <property type="entry name" value="ZINC_FINGER_C2H2_2"/>
    <property type="match status" value="1"/>
</dbReference>
<dbReference type="PROSITE" id="PS00028">
    <property type="entry name" value="ZINC_FINGER_C2H2_1"/>
    <property type="match status" value="1"/>
</dbReference>
<dbReference type="SUPFAM" id="SSF57667">
    <property type="entry name" value="beta-beta-alpha zinc fingers"/>
    <property type="match status" value="1"/>
</dbReference>
<evidence type="ECO:0000256" key="6">
    <source>
        <dbReference type="ARBA" id="ARBA00023125"/>
    </source>
</evidence>
<reference evidence="11" key="1">
    <citation type="submission" date="2005-09" db="EMBL/GenBank/DDBJ databases">
        <authorList>
            <person name="Mural R.J."/>
            <person name="Li P.W."/>
            <person name="Adams M.D."/>
            <person name="Amanatides P.G."/>
            <person name="Baden-Tillson H."/>
            <person name="Barnstead M."/>
            <person name="Chin S.H."/>
            <person name="Dew I."/>
            <person name="Evans C.A."/>
            <person name="Ferriera S."/>
            <person name="Flanigan M."/>
            <person name="Fosler C."/>
            <person name="Glodek A."/>
            <person name="Gu Z."/>
            <person name="Holt R.A."/>
            <person name="Jennings D."/>
            <person name="Kraft C.L."/>
            <person name="Lu F."/>
            <person name="Nguyen T."/>
            <person name="Nusskern D.R."/>
            <person name="Pfannkoch C.M."/>
            <person name="Sitter C."/>
            <person name="Sutton G.G."/>
            <person name="Venter J.C."/>
            <person name="Wang Z."/>
            <person name="Woodage T."/>
            <person name="Zheng X.H."/>
            <person name="Zhong F."/>
        </authorList>
    </citation>
    <scope>NUCLEOTIDE SEQUENCE [LARGE SCALE GENOMIC DNA]</scope>
    <source>
        <strain>BN</strain>
        <strain evidence="11">Sprague-Dawley</strain>
    </source>
</reference>
<evidence type="ECO:0000256" key="1">
    <source>
        <dbReference type="ARBA" id="ARBA00006991"/>
    </source>
</evidence>
<dbReference type="Proteomes" id="UP000234681">
    <property type="component" value="Chromosome 1"/>
</dbReference>
<feature type="domain" description="C2H2-type" evidence="9">
    <location>
        <begin position="4"/>
        <end position="31"/>
    </location>
</feature>
<keyword evidence="6" id="KW-0238">DNA-binding</keyword>
<dbReference type="Gene3D" id="3.30.160.60">
    <property type="entry name" value="Classic Zinc Finger"/>
    <property type="match status" value="2"/>
</dbReference>
<evidence type="ECO:0000256" key="8">
    <source>
        <dbReference type="PROSITE-ProRule" id="PRU00042"/>
    </source>
</evidence>
<proteinExistence type="inferred from homology"/>
<evidence type="ECO:0000256" key="2">
    <source>
        <dbReference type="ARBA" id="ARBA00022723"/>
    </source>
</evidence>
<sequence length="76" mass="8762">MAPFRCQKCGKSFLTLEKFTIHNYSHTRERPFKCSKTECGKAFVSKYKLMRDPSTFRIGCSLVALLLSSLCSLSFW</sequence>
<evidence type="ECO:0000259" key="9">
    <source>
        <dbReference type="PROSITE" id="PS50157"/>
    </source>
</evidence>
<evidence type="ECO:0000313" key="11">
    <source>
        <dbReference type="Proteomes" id="UP000234681"/>
    </source>
</evidence>
<evidence type="ECO:0000313" key="12">
    <source>
        <dbReference type="RGD" id="3014"/>
    </source>
</evidence>
<dbReference type="InterPro" id="IPR013087">
    <property type="entry name" value="Znf_C2H2_type"/>
</dbReference>
<keyword evidence="4 8" id="KW-0863">Zinc-finger</keyword>
<keyword evidence="3" id="KW-0677">Repeat</keyword>
<evidence type="ECO:0000256" key="4">
    <source>
        <dbReference type="ARBA" id="ARBA00022771"/>
    </source>
</evidence>
<protein>
    <submittedName>
        <fullName evidence="10">Pleiomorphic adenoma gene-like 1</fullName>
    </submittedName>
</protein>
<name>A6JP53_RAT</name>
<dbReference type="GO" id="GO:0008270">
    <property type="term" value="F:zinc ion binding"/>
    <property type="evidence" value="ECO:0007669"/>
    <property type="project" value="UniProtKB-KW"/>
</dbReference>